<dbReference type="STRING" id="1413210.U472_09790"/>
<dbReference type="Proteomes" id="UP000219573">
    <property type="component" value="Unassembled WGS sequence"/>
</dbReference>
<dbReference type="AlphaFoldDB" id="A0A285IGG5"/>
<gene>
    <name evidence="1" type="ORF">SAMN06265827_14713</name>
</gene>
<organism evidence="1 2">
    <name type="scientific">Orenia metallireducens</name>
    <dbReference type="NCBI Taxonomy" id="1413210"/>
    <lineage>
        <taxon>Bacteria</taxon>
        <taxon>Bacillati</taxon>
        <taxon>Bacillota</taxon>
        <taxon>Clostridia</taxon>
        <taxon>Halanaerobiales</taxon>
        <taxon>Halobacteroidaceae</taxon>
        <taxon>Orenia</taxon>
    </lineage>
</organism>
<name>A0A285IGG5_9FIRM</name>
<evidence type="ECO:0000313" key="1">
    <source>
        <dbReference type="EMBL" id="SNY47075.1"/>
    </source>
</evidence>
<sequence>MNRIIVSTIITASLLLLLSLIISDSGADNKMIQPAWEIKELVGQPVDATGNVNGINYTIKNN</sequence>
<dbReference type="EMBL" id="OBDZ01000047">
    <property type="protein sequence ID" value="SNY47075.1"/>
    <property type="molecule type" value="Genomic_DNA"/>
</dbReference>
<reference evidence="2" key="1">
    <citation type="submission" date="2017-09" db="EMBL/GenBank/DDBJ databases">
        <authorList>
            <person name="Varghese N."/>
            <person name="Submissions S."/>
        </authorList>
    </citation>
    <scope>NUCLEOTIDE SEQUENCE [LARGE SCALE GENOMIC DNA]</scope>
    <source>
        <strain evidence="2">MSL47</strain>
    </source>
</reference>
<evidence type="ECO:0000313" key="2">
    <source>
        <dbReference type="Proteomes" id="UP000219573"/>
    </source>
</evidence>
<proteinExistence type="predicted"/>
<protein>
    <submittedName>
        <fullName evidence="1">Uncharacterized protein</fullName>
    </submittedName>
</protein>
<keyword evidence="2" id="KW-1185">Reference proteome</keyword>
<dbReference type="OrthoDB" id="9944086at2"/>
<dbReference type="RefSeq" id="WP_097019595.1">
    <property type="nucleotide sequence ID" value="NZ_OBDZ01000047.1"/>
</dbReference>
<accession>A0A285IGG5</accession>